<keyword evidence="6" id="KW-0560">Oxidoreductase</keyword>
<dbReference type="CDD" id="cd11058">
    <property type="entry name" value="CYP60B-like"/>
    <property type="match status" value="1"/>
</dbReference>
<keyword evidence="8" id="KW-1185">Reference proteome</keyword>
<keyword evidence="5 6" id="KW-0408">Iron</keyword>
<dbReference type="InterPro" id="IPR017972">
    <property type="entry name" value="Cyt_P450_CS"/>
</dbReference>
<dbReference type="PANTHER" id="PTHR24305:SF210">
    <property type="entry name" value="CYTOCHROME P450 MONOOXYGENASE ASQL-RELATED"/>
    <property type="match status" value="1"/>
</dbReference>
<dbReference type="Proteomes" id="UP001629113">
    <property type="component" value="Unassembled WGS sequence"/>
</dbReference>
<name>A0ABR4P3H8_9HELO</name>
<dbReference type="PROSITE" id="PS00086">
    <property type="entry name" value="CYTOCHROME_P450"/>
    <property type="match status" value="1"/>
</dbReference>
<dbReference type="InterPro" id="IPR002401">
    <property type="entry name" value="Cyt_P450_E_grp-I"/>
</dbReference>
<gene>
    <name evidence="7" type="ORF">PVAG01_10878</name>
</gene>
<dbReference type="PANTHER" id="PTHR24305">
    <property type="entry name" value="CYTOCHROME P450"/>
    <property type="match status" value="1"/>
</dbReference>
<evidence type="ECO:0000256" key="3">
    <source>
        <dbReference type="ARBA" id="ARBA00022617"/>
    </source>
</evidence>
<dbReference type="Gene3D" id="1.10.630.10">
    <property type="entry name" value="Cytochrome P450"/>
    <property type="match status" value="1"/>
</dbReference>
<evidence type="ECO:0000313" key="7">
    <source>
        <dbReference type="EMBL" id="KAL3417868.1"/>
    </source>
</evidence>
<evidence type="ECO:0000256" key="5">
    <source>
        <dbReference type="ARBA" id="ARBA00023004"/>
    </source>
</evidence>
<sequence length="492" mass="56317">MFARLTLLAISSAFIWIVAKCIYNVFFHPLRKYPGPLLAGATRAYNLYWDVQGLSHWKAKELHEKYGEAVRIAPDELSYTNGEAWPTIYGFANKDGTGNFEKDAQWWNKTISGVENILTADDAAHRRMRRLQNPAFSERALKAQESVIAGYTSLLIKQLHGQASSPDTAIVDIVAWYSFITFDAIGDLAFGEPFYCLRDAKWHWWISAIFDIFQAGTYLRAARRFPAPFFQMLLLFIPKRLLKTRHTQFQFSVDRVNKRLEKDSERPDFMSFIVEANEEKGMSVEEMYVASQVLISAGSETTATALVGATYLLLENPETFEQLKTEVRERFQEEKEITIQSTKELPYLNAVLEETLRLCPPGPGTFPRTVPMPGKMVCGQFVPGGYSVGVHQLSTNRSPLNFTEPESFRPERWLGNARFKDDKKSAMQPFSFGPRNCIGKNLAMAELRIIISRVIWNFDMKLPSESSGWLDRQKMYTTWKKDELKVELSSRL</sequence>
<dbReference type="InterPro" id="IPR036396">
    <property type="entry name" value="Cyt_P450_sf"/>
</dbReference>
<evidence type="ECO:0000256" key="2">
    <source>
        <dbReference type="ARBA" id="ARBA00010617"/>
    </source>
</evidence>
<evidence type="ECO:0000256" key="1">
    <source>
        <dbReference type="ARBA" id="ARBA00001971"/>
    </source>
</evidence>
<dbReference type="PRINTS" id="PR00463">
    <property type="entry name" value="EP450I"/>
</dbReference>
<comment type="similarity">
    <text evidence="2 6">Belongs to the cytochrome P450 family.</text>
</comment>
<dbReference type="SUPFAM" id="SSF48264">
    <property type="entry name" value="Cytochrome P450"/>
    <property type="match status" value="1"/>
</dbReference>
<keyword evidence="6" id="KW-0503">Monooxygenase</keyword>
<dbReference type="EMBL" id="JBFCZG010000010">
    <property type="protein sequence ID" value="KAL3417868.1"/>
    <property type="molecule type" value="Genomic_DNA"/>
</dbReference>
<evidence type="ECO:0000313" key="8">
    <source>
        <dbReference type="Proteomes" id="UP001629113"/>
    </source>
</evidence>
<comment type="cofactor">
    <cofactor evidence="1">
        <name>heme</name>
        <dbReference type="ChEBI" id="CHEBI:30413"/>
    </cofactor>
</comment>
<evidence type="ECO:0000256" key="4">
    <source>
        <dbReference type="ARBA" id="ARBA00022723"/>
    </source>
</evidence>
<keyword evidence="3 6" id="KW-0349">Heme</keyword>
<keyword evidence="4 6" id="KW-0479">Metal-binding</keyword>
<reference evidence="7 8" key="1">
    <citation type="submission" date="2024-06" db="EMBL/GenBank/DDBJ databases">
        <title>Complete genome of Phlyctema vagabunda strain 19-DSS-EL-015.</title>
        <authorList>
            <person name="Fiorenzani C."/>
        </authorList>
    </citation>
    <scope>NUCLEOTIDE SEQUENCE [LARGE SCALE GENOMIC DNA]</scope>
    <source>
        <strain evidence="7 8">19-DSS-EL-015</strain>
    </source>
</reference>
<comment type="caution">
    <text evidence="7">The sequence shown here is derived from an EMBL/GenBank/DDBJ whole genome shotgun (WGS) entry which is preliminary data.</text>
</comment>
<dbReference type="InterPro" id="IPR050121">
    <property type="entry name" value="Cytochrome_P450_monoxygenase"/>
</dbReference>
<protein>
    <submittedName>
        <fullName evidence="7">Isotrichodermin C-15 hydroxylase 4</fullName>
    </submittedName>
</protein>
<dbReference type="Pfam" id="PF00067">
    <property type="entry name" value="p450"/>
    <property type="match status" value="1"/>
</dbReference>
<dbReference type="PRINTS" id="PR00385">
    <property type="entry name" value="P450"/>
</dbReference>
<accession>A0ABR4P3H8</accession>
<proteinExistence type="inferred from homology"/>
<evidence type="ECO:0000256" key="6">
    <source>
        <dbReference type="RuleBase" id="RU000461"/>
    </source>
</evidence>
<organism evidence="7 8">
    <name type="scientific">Phlyctema vagabunda</name>
    <dbReference type="NCBI Taxonomy" id="108571"/>
    <lineage>
        <taxon>Eukaryota</taxon>
        <taxon>Fungi</taxon>
        <taxon>Dikarya</taxon>
        <taxon>Ascomycota</taxon>
        <taxon>Pezizomycotina</taxon>
        <taxon>Leotiomycetes</taxon>
        <taxon>Helotiales</taxon>
        <taxon>Dermateaceae</taxon>
        <taxon>Phlyctema</taxon>
    </lineage>
</organism>
<dbReference type="InterPro" id="IPR001128">
    <property type="entry name" value="Cyt_P450"/>
</dbReference>